<keyword evidence="6" id="KW-0862">Zinc</keyword>
<dbReference type="Pfam" id="PF00176">
    <property type="entry name" value="SNF2-rel_dom"/>
    <property type="match status" value="1"/>
</dbReference>
<evidence type="ECO:0000259" key="15">
    <source>
        <dbReference type="PROSITE" id="PS51194"/>
    </source>
</evidence>
<dbReference type="Proteomes" id="UP001530400">
    <property type="component" value="Unassembled WGS sequence"/>
</dbReference>
<feature type="region of interest" description="Disordered" evidence="11">
    <location>
        <begin position="1"/>
        <end position="54"/>
    </location>
</feature>
<dbReference type="SUPFAM" id="SSF90209">
    <property type="entry name" value="Ran binding protein zinc finger-like"/>
    <property type="match status" value="1"/>
</dbReference>
<evidence type="ECO:0000256" key="7">
    <source>
        <dbReference type="ARBA" id="ARBA00022840"/>
    </source>
</evidence>
<feature type="compositionally biased region" description="Polar residues" evidence="11">
    <location>
        <begin position="548"/>
        <end position="557"/>
    </location>
</feature>
<dbReference type="SUPFAM" id="SSF47370">
    <property type="entry name" value="Bromodomain"/>
    <property type="match status" value="1"/>
</dbReference>
<dbReference type="GO" id="GO:0016787">
    <property type="term" value="F:hydrolase activity"/>
    <property type="evidence" value="ECO:0007669"/>
    <property type="project" value="UniProtKB-KW"/>
</dbReference>
<dbReference type="GO" id="GO:0004386">
    <property type="term" value="F:helicase activity"/>
    <property type="evidence" value="ECO:0007669"/>
    <property type="project" value="UniProtKB-KW"/>
</dbReference>
<feature type="domain" description="Helicase ATP-binding" evidence="14">
    <location>
        <begin position="225"/>
        <end position="395"/>
    </location>
</feature>
<dbReference type="InterPro" id="IPR001876">
    <property type="entry name" value="Znf_RanBP2"/>
</dbReference>
<dbReference type="AlphaFoldDB" id="A0ABD3NKS3"/>
<evidence type="ECO:0000256" key="8">
    <source>
        <dbReference type="ARBA" id="ARBA00023117"/>
    </source>
</evidence>
<keyword evidence="7" id="KW-0067">ATP-binding</keyword>
<dbReference type="Gene3D" id="2.30.30.380">
    <property type="entry name" value="Zn-finger domain of Sec23/24"/>
    <property type="match status" value="1"/>
</dbReference>
<dbReference type="FunFam" id="3.40.50.300:FF:000332">
    <property type="entry name" value="DNA repair and recombination protein RAD54-like"/>
    <property type="match status" value="1"/>
</dbReference>
<dbReference type="PROSITE" id="PS50014">
    <property type="entry name" value="BROMODOMAIN_2"/>
    <property type="match status" value="1"/>
</dbReference>
<feature type="compositionally biased region" description="Acidic residues" evidence="11">
    <location>
        <begin position="1108"/>
        <end position="1133"/>
    </location>
</feature>
<dbReference type="InterPro" id="IPR001487">
    <property type="entry name" value="Bromodomain"/>
</dbReference>
<feature type="region of interest" description="Disordered" evidence="11">
    <location>
        <begin position="1040"/>
        <end position="1170"/>
    </location>
</feature>
<dbReference type="InterPro" id="IPR050496">
    <property type="entry name" value="SNF2_RAD54_helicase_repair"/>
</dbReference>
<keyword evidence="2" id="KW-0547">Nucleotide-binding</keyword>
<dbReference type="PANTHER" id="PTHR45629">
    <property type="entry name" value="SNF2/RAD54 FAMILY MEMBER"/>
    <property type="match status" value="1"/>
</dbReference>
<evidence type="ECO:0000313" key="17">
    <source>
        <dbReference type="Proteomes" id="UP001530400"/>
    </source>
</evidence>
<feature type="domain" description="Bromo" evidence="12">
    <location>
        <begin position="823"/>
        <end position="901"/>
    </location>
</feature>
<dbReference type="CDD" id="cd18004">
    <property type="entry name" value="DEXHc_RAD54"/>
    <property type="match status" value="1"/>
</dbReference>
<evidence type="ECO:0000259" key="12">
    <source>
        <dbReference type="PROSITE" id="PS50014"/>
    </source>
</evidence>
<dbReference type="Pfam" id="PF00439">
    <property type="entry name" value="Bromodomain"/>
    <property type="match status" value="1"/>
</dbReference>
<dbReference type="PROSITE" id="PS51194">
    <property type="entry name" value="HELICASE_CTER"/>
    <property type="match status" value="1"/>
</dbReference>
<keyword evidence="17" id="KW-1185">Reference proteome</keyword>
<feature type="region of interest" description="Disordered" evidence="11">
    <location>
        <begin position="134"/>
        <end position="162"/>
    </location>
</feature>
<feature type="compositionally biased region" description="Basic and acidic residues" evidence="11">
    <location>
        <begin position="1134"/>
        <end position="1169"/>
    </location>
</feature>
<dbReference type="InterPro" id="IPR036427">
    <property type="entry name" value="Bromodomain-like_sf"/>
</dbReference>
<evidence type="ECO:0000313" key="16">
    <source>
        <dbReference type="EMBL" id="KAL3776397.1"/>
    </source>
</evidence>
<dbReference type="Pfam" id="PF00271">
    <property type="entry name" value="Helicase_C"/>
    <property type="match status" value="1"/>
</dbReference>
<feature type="domain" description="Helicase C-terminal" evidence="15">
    <location>
        <begin position="609"/>
        <end position="771"/>
    </location>
</feature>
<dbReference type="InterPro" id="IPR001650">
    <property type="entry name" value="Helicase_C-like"/>
</dbReference>
<gene>
    <name evidence="16" type="ORF">ACHAWO_003905</name>
</gene>
<dbReference type="InterPro" id="IPR036443">
    <property type="entry name" value="Znf_RanBP2_sf"/>
</dbReference>
<dbReference type="GO" id="GO:0005524">
    <property type="term" value="F:ATP binding"/>
    <property type="evidence" value="ECO:0007669"/>
    <property type="project" value="UniProtKB-KW"/>
</dbReference>
<dbReference type="SUPFAM" id="SSF52540">
    <property type="entry name" value="P-loop containing nucleoside triphosphate hydrolases"/>
    <property type="match status" value="2"/>
</dbReference>
<dbReference type="Gene3D" id="1.20.120.850">
    <property type="entry name" value="SWI2/SNF2 ATPases, N-terminal domain"/>
    <property type="match status" value="1"/>
</dbReference>
<dbReference type="PROSITE" id="PS50199">
    <property type="entry name" value="ZF_RANBP2_2"/>
    <property type="match status" value="1"/>
</dbReference>
<evidence type="ECO:0000259" key="13">
    <source>
        <dbReference type="PROSITE" id="PS50199"/>
    </source>
</evidence>
<evidence type="ECO:0000256" key="9">
    <source>
        <dbReference type="PROSITE-ProRule" id="PRU00035"/>
    </source>
</evidence>
<sequence length="1200" mass="133962">MLAGGKRTSSSFGPDGRRVSGVGASKTLKCIPRSSSGLSRSSLNGGSCTQISKSSNKLFQPGAKLIVSRAPLMSGLSVSGATVQKKFQRPMTKRRSYDRRAEEALARCSLGQKRRMDGMAKLMARAGKGLAYKSVNKVQRGSDESGSESEEEENKEEERPFEPLMVWKSPADGGEAKGLPPKLTMVTRPNEYGIEETVADLVPAPPEVYSTQSAYVPPVLAKWLRPHQREGVLFMYQCVMGLKDFNGAGCILADDMGLAPTAKRVIVVCPCSLVKNWDNEFVKWLGPGKVKTLALAESDRKTVEKNIDCFVKTKMFNVLIASYETLRTHVGRLTKYKDCCDLLVCDEAHRLKNRENQTSMALASLPVKRRVLLTGTPMQNDLEEFFAMVDFTNPGVLGTQEDFRKNTLYPILRGREPDATEKQKQRMMDLQQEMSATVNDFILRRVNTLNAQHLPPKLVQVVCCNLTGELFLFEAKLLFSLCMVLSDLVPQNLSLLDGITEIQQNMYSHLCDSKAMHHVLNGKQVNCLGSIQMLMKLCNHPSLVVQDESATSNNRTSGRAGAKKSYVAEEDKTEAAPGADGIAKYMPAEAMGGGRNAPVLPELSGKMFVLYRLMKEMRKPGNGNDKIVIVSNYTQTLDLIGRMCRENSWGFCRLDGSISMKKRQKMCDEFNDPTSSLVAFLLSSKAGGCGLNLIGGNRLVLFDPDWNPAVDKQAAARCWRDGQKKRCFTYRFLATGTVEEKIFQRQLSKEGLQSVVDDKEQVNSLSTKDLKNLFKLRQGTPSDTHDKLKCERCKIIVDDAEAEAKKVLPKKLAACRELLQELMALEDSAKFLTPLKPDDHGKSLEEYQKLVKQPMDFGTVLNKIDKKNNSNGFDSPAAFSKDVNRVFSNVLKVWEPGQEIADAAGRLQLWWIQKWTELVPKLMAMKADVENTEKENTNPCDGSDGDEIHSSYVHNERGEDFQDQIGMPDEENMRSWSHHHTTDTVDDPIFRAAMRGYDQVSFVFGLEVTWSLIQQRQQEDEEREAMLELEAMDEIAALEGEKEDEDSDGDDKEQDEQESEEQDAPESPTNINEEDDSNDAIVDSNNTSIVEASDEDEAKEFAGLLNEDVFDGVDDDAVAAEEPVEEDAMETDEVEHVADSEAASEAREEPTTSLEVHNEPEPEARKSADTWECSQCTFVNKMSRRTCEMCKNKGNPKRRK</sequence>
<evidence type="ECO:0000256" key="11">
    <source>
        <dbReference type="SAM" id="MobiDB-lite"/>
    </source>
</evidence>
<evidence type="ECO:0000256" key="4">
    <source>
        <dbReference type="ARBA" id="ARBA00022801"/>
    </source>
</evidence>
<evidence type="ECO:0000256" key="10">
    <source>
        <dbReference type="PROSITE-ProRule" id="PRU00322"/>
    </source>
</evidence>
<dbReference type="Gene3D" id="3.40.50.300">
    <property type="entry name" value="P-loop containing nucleotide triphosphate hydrolases"/>
    <property type="match status" value="1"/>
</dbReference>
<dbReference type="SMART" id="SM00487">
    <property type="entry name" value="DEXDc"/>
    <property type="match status" value="1"/>
</dbReference>
<evidence type="ECO:0000256" key="2">
    <source>
        <dbReference type="ARBA" id="ARBA00022741"/>
    </source>
</evidence>
<dbReference type="SMART" id="SM00297">
    <property type="entry name" value="BROMO"/>
    <property type="match status" value="1"/>
</dbReference>
<dbReference type="InterPro" id="IPR049730">
    <property type="entry name" value="SNF2/RAD54-like_C"/>
</dbReference>
<dbReference type="InterPro" id="IPR027417">
    <property type="entry name" value="P-loop_NTPase"/>
</dbReference>
<proteinExistence type="predicted"/>
<keyword evidence="5" id="KW-0347">Helicase</keyword>
<dbReference type="SMART" id="SM00547">
    <property type="entry name" value="ZnF_RBZ"/>
    <property type="match status" value="1"/>
</dbReference>
<reference evidence="16 17" key="1">
    <citation type="submission" date="2024-10" db="EMBL/GenBank/DDBJ databases">
        <title>Updated reference genomes for cyclostephanoid diatoms.</title>
        <authorList>
            <person name="Roberts W.R."/>
            <person name="Alverson A.J."/>
        </authorList>
    </citation>
    <scope>NUCLEOTIDE SEQUENCE [LARGE SCALE GENOMIC DNA]</scope>
    <source>
        <strain evidence="16 17">AJA010-31</strain>
    </source>
</reference>
<dbReference type="InterPro" id="IPR014001">
    <property type="entry name" value="Helicase_ATP-bd"/>
</dbReference>
<dbReference type="Gene3D" id="3.40.50.10810">
    <property type="entry name" value="Tandem AAA-ATPase domain"/>
    <property type="match status" value="1"/>
</dbReference>
<dbReference type="EMBL" id="JALLPJ020001100">
    <property type="protein sequence ID" value="KAL3776397.1"/>
    <property type="molecule type" value="Genomic_DNA"/>
</dbReference>
<evidence type="ECO:0000256" key="5">
    <source>
        <dbReference type="ARBA" id="ARBA00022806"/>
    </source>
</evidence>
<dbReference type="CDD" id="cd04369">
    <property type="entry name" value="Bromodomain"/>
    <property type="match status" value="1"/>
</dbReference>
<name>A0ABD3NKS3_9STRA</name>
<evidence type="ECO:0000256" key="3">
    <source>
        <dbReference type="ARBA" id="ARBA00022771"/>
    </source>
</evidence>
<evidence type="ECO:0000256" key="6">
    <source>
        <dbReference type="ARBA" id="ARBA00022833"/>
    </source>
</evidence>
<dbReference type="CDD" id="cd18793">
    <property type="entry name" value="SF2_C_SNF"/>
    <property type="match status" value="1"/>
</dbReference>
<dbReference type="InterPro" id="IPR000330">
    <property type="entry name" value="SNF2_N"/>
</dbReference>
<keyword evidence="1" id="KW-0479">Metal-binding</keyword>
<keyword evidence="8 9" id="KW-0103">Bromodomain</keyword>
<evidence type="ECO:0000256" key="1">
    <source>
        <dbReference type="ARBA" id="ARBA00022723"/>
    </source>
</evidence>
<keyword evidence="3 10" id="KW-0863">Zinc-finger</keyword>
<dbReference type="PANTHER" id="PTHR45629:SF7">
    <property type="entry name" value="DNA EXCISION REPAIR PROTEIN ERCC-6-RELATED"/>
    <property type="match status" value="1"/>
</dbReference>
<evidence type="ECO:0000259" key="14">
    <source>
        <dbReference type="PROSITE" id="PS51192"/>
    </source>
</evidence>
<dbReference type="InterPro" id="IPR038718">
    <property type="entry name" value="SNF2-like_sf"/>
</dbReference>
<feature type="compositionally biased region" description="Acidic residues" evidence="11">
    <location>
        <begin position="1041"/>
        <end position="1064"/>
    </location>
</feature>
<comment type="caution">
    <text evidence="16">The sequence shown here is derived from an EMBL/GenBank/DDBJ whole genome shotgun (WGS) entry which is preliminary data.</text>
</comment>
<feature type="domain" description="RanBP2-type" evidence="13">
    <location>
        <begin position="1167"/>
        <end position="1196"/>
    </location>
</feature>
<keyword evidence="4" id="KW-0378">Hydrolase</keyword>
<feature type="compositionally biased region" description="Acidic residues" evidence="11">
    <location>
        <begin position="145"/>
        <end position="155"/>
    </location>
</feature>
<dbReference type="PROSITE" id="PS01358">
    <property type="entry name" value="ZF_RANBP2_1"/>
    <property type="match status" value="1"/>
</dbReference>
<dbReference type="PROSITE" id="PS51192">
    <property type="entry name" value="HELICASE_ATP_BIND_1"/>
    <property type="match status" value="1"/>
</dbReference>
<protein>
    <submittedName>
        <fullName evidence="16">Uncharacterized protein</fullName>
    </submittedName>
</protein>
<dbReference type="SMART" id="SM00490">
    <property type="entry name" value="HELICc"/>
    <property type="match status" value="1"/>
</dbReference>
<accession>A0ABD3NKS3</accession>
<feature type="compositionally biased region" description="Low complexity" evidence="11">
    <location>
        <begin position="33"/>
        <end position="47"/>
    </location>
</feature>
<feature type="region of interest" description="Disordered" evidence="11">
    <location>
        <begin position="548"/>
        <end position="573"/>
    </location>
</feature>
<organism evidence="16 17">
    <name type="scientific">Cyclotella atomus</name>
    <dbReference type="NCBI Taxonomy" id="382360"/>
    <lineage>
        <taxon>Eukaryota</taxon>
        <taxon>Sar</taxon>
        <taxon>Stramenopiles</taxon>
        <taxon>Ochrophyta</taxon>
        <taxon>Bacillariophyta</taxon>
        <taxon>Coscinodiscophyceae</taxon>
        <taxon>Thalassiosirophycidae</taxon>
        <taxon>Stephanodiscales</taxon>
        <taxon>Stephanodiscaceae</taxon>
        <taxon>Cyclotella</taxon>
    </lineage>
</organism>
<dbReference type="Gene3D" id="1.20.920.10">
    <property type="entry name" value="Bromodomain-like"/>
    <property type="match status" value="1"/>
</dbReference>
<dbReference type="GO" id="GO:0008270">
    <property type="term" value="F:zinc ion binding"/>
    <property type="evidence" value="ECO:0007669"/>
    <property type="project" value="UniProtKB-KW"/>
</dbReference>